<sequence length="178" mass="18974">MGQVLRKGRKQQEENKRILFISEGSTKVLKKKEIPKALGPGGLQRWEEEAEGYEATQPATVSYSPSPGQEVGGSVPGSVEQNPIGRHPQHVGSIGGCLGSKHVGGRPSPSEYTGSLEVSRPSSPHPSAGPGPAGLARRESGQQKPSWDATLGAASLTYQPWRTPRQFQVVVVNGRFSI</sequence>
<feature type="region of interest" description="Disordered" evidence="1">
    <location>
        <begin position="37"/>
        <end position="148"/>
    </location>
</feature>
<dbReference type="AlphaFoldDB" id="A0AAV3QFG6"/>
<gene>
    <name evidence="2" type="ORF">LIER_18571</name>
</gene>
<feature type="compositionally biased region" description="Polar residues" evidence="1">
    <location>
        <begin position="57"/>
        <end position="67"/>
    </location>
</feature>
<reference evidence="2 3" key="1">
    <citation type="submission" date="2024-01" db="EMBL/GenBank/DDBJ databases">
        <title>The complete chloroplast genome sequence of Lithospermum erythrorhizon: insights into the phylogenetic relationship among Boraginaceae species and the maternal lineages of purple gromwells.</title>
        <authorList>
            <person name="Okada T."/>
            <person name="Watanabe K."/>
        </authorList>
    </citation>
    <scope>NUCLEOTIDE SEQUENCE [LARGE SCALE GENOMIC DNA]</scope>
</reference>
<evidence type="ECO:0000256" key="1">
    <source>
        <dbReference type="SAM" id="MobiDB-lite"/>
    </source>
</evidence>
<comment type="caution">
    <text evidence="2">The sequence shown here is derived from an EMBL/GenBank/DDBJ whole genome shotgun (WGS) entry which is preliminary data.</text>
</comment>
<organism evidence="2 3">
    <name type="scientific">Lithospermum erythrorhizon</name>
    <name type="common">Purple gromwell</name>
    <name type="synonym">Lithospermum officinale var. erythrorhizon</name>
    <dbReference type="NCBI Taxonomy" id="34254"/>
    <lineage>
        <taxon>Eukaryota</taxon>
        <taxon>Viridiplantae</taxon>
        <taxon>Streptophyta</taxon>
        <taxon>Embryophyta</taxon>
        <taxon>Tracheophyta</taxon>
        <taxon>Spermatophyta</taxon>
        <taxon>Magnoliopsida</taxon>
        <taxon>eudicotyledons</taxon>
        <taxon>Gunneridae</taxon>
        <taxon>Pentapetalae</taxon>
        <taxon>asterids</taxon>
        <taxon>lamiids</taxon>
        <taxon>Boraginales</taxon>
        <taxon>Boraginaceae</taxon>
        <taxon>Boraginoideae</taxon>
        <taxon>Lithospermeae</taxon>
        <taxon>Lithospermum</taxon>
    </lineage>
</organism>
<evidence type="ECO:0000313" key="3">
    <source>
        <dbReference type="Proteomes" id="UP001454036"/>
    </source>
</evidence>
<name>A0AAV3QFG6_LITER</name>
<dbReference type="Proteomes" id="UP001454036">
    <property type="component" value="Unassembled WGS sequence"/>
</dbReference>
<protein>
    <submittedName>
        <fullName evidence="2">Uncharacterized protein</fullName>
    </submittedName>
</protein>
<dbReference type="EMBL" id="BAABME010004472">
    <property type="protein sequence ID" value="GAA0162489.1"/>
    <property type="molecule type" value="Genomic_DNA"/>
</dbReference>
<evidence type="ECO:0000313" key="2">
    <source>
        <dbReference type="EMBL" id="GAA0162489.1"/>
    </source>
</evidence>
<keyword evidence="3" id="KW-1185">Reference proteome</keyword>
<proteinExistence type="predicted"/>
<accession>A0AAV3QFG6</accession>